<dbReference type="SUPFAM" id="SSF51197">
    <property type="entry name" value="Clavaminate synthase-like"/>
    <property type="match status" value="1"/>
</dbReference>
<dbReference type="Proteomes" id="UP000031338">
    <property type="component" value="Unassembled WGS sequence"/>
</dbReference>
<comment type="caution">
    <text evidence="2">The sequence shown here is derived from an EMBL/GenBank/DDBJ whole genome shotgun (WGS) entry which is preliminary data.</text>
</comment>
<protein>
    <submittedName>
        <fullName evidence="2">Pass1-related protein</fullName>
    </submittedName>
</protein>
<dbReference type="PANTHER" id="PTHR12461">
    <property type="entry name" value="HYPOXIA-INDUCIBLE FACTOR 1 ALPHA INHIBITOR-RELATED"/>
    <property type="match status" value="1"/>
</dbReference>
<sequence length="342" mass="37285">MTGQARPELTEISKDHTALVSAEAFRVQVIETGRPAVIRGLGAALPATRAASAEPGAVLDYMLGFANERRPQVFQSDPINAGHYFYSDDLSGFNFTRSEMALRDAFHAMLAHAADPSAPTTYVGSLVAHAYLPGFAEPNHVAIVPRSVEPRLWIGNPSTAAAHYDAYENLACVIAGERTFTLYPPDAIGDLYVGPIDNTMAGQPASLAAGNPDPARFPRFEKARARAIAVTLQPGDALFLPKLWWHQVEAKAPINVMLNYWWDATATGPDAPSLSMLHAMIAIAERPEAERMAFRAFFDHYVFRTEGHPLAHLPEDQRGVLGNLKANYGQIRAMLLRALRGS</sequence>
<organism evidence="2 3">
    <name type="scientific">Novosphingobium subterraneum</name>
    <dbReference type="NCBI Taxonomy" id="48936"/>
    <lineage>
        <taxon>Bacteria</taxon>
        <taxon>Pseudomonadati</taxon>
        <taxon>Pseudomonadota</taxon>
        <taxon>Alphaproteobacteria</taxon>
        <taxon>Sphingomonadales</taxon>
        <taxon>Sphingomonadaceae</taxon>
        <taxon>Novosphingobium</taxon>
    </lineage>
</organism>
<dbReference type="PANTHER" id="PTHR12461:SF105">
    <property type="entry name" value="HYPOXIA-INDUCIBLE FACTOR 1-ALPHA INHIBITOR"/>
    <property type="match status" value="1"/>
</dbReference>
<dbReference type="Gene3D" id="2.60.120.650">
    <property type="entry name" value="Cupin"/>
    <property type="match status" value="1"/>
</dbReference>
<dbReference type="Pfam" id="PF13621">
    <property type="entry name" value="Cupin_8"/>
    <property type="match status" value="1"/>
</dbReference>
<evidence type="ECO:0000313" key="3">
    <source>
        <dbReference type="Proteomes" id="UP000031338"/>
    </source>
</evidence>
<dbReference type="InterPro" id="IPR041667">
    <property type="entry name" value="Cupin_8"/>
</dbReference>
<dbReference type="InterPro" id="IPR003347">
    <property type="entry name" value="JmjC_dom"/>
</dbReference>
<dbReference type="PATRIC" id="fig|48936.3.peg.3054"/>
<dbReference type="SMART" id="SM00558">
    <property type="entry name" value="JmjC"/>
    <property type="match status" value="1"/>
</dbReference>
<dbReference type="PROSITE" id="PS51184">
    <property type="entry name" value="JMJC"/>
    <property type="match status" value="1"/>
</dbReference>
<name>A0A0B9A1K1_9SPHN</name>
<dbReference type="RefSeq" id="WP_039335888.1">
    <property type="nucleotide sequence ID" value="NZ_JRVC01000015.1"/>
</dbReference>
<keyword evidence="3" id="KW-1185">Reference proteome</keyword>
<dbReference type="EMBL" id="JRVC01000015">
    <property type="protein sequence ID" value="KHS44461.1"/>
    <property type="molecule type" value="Genomic_DNA"/>
</dbReference>
<evidence type="ECO:0000259" key="1">
    <source>
        <dbReference type="PROSITE" id="PS51184"/>
    </source>
</evidence>
<accession>A0A0B9A1K1</accession>
<feature type="domain" description="JmjC" evidence="1">
    <location>
        <begin position="121"/>
        <end position="277"/>
    </location>
</feature>
<evidence type="ECO:0000313" key="2">
    <source>
        <dbReference type="EMBL" id="KHS44461.1"/>
    </source>
</evidence>
<dbReference type="AlphaFoldDB" id="A0A0B9A1K1"/>
<reference evidence="2 3" key="1">
    <citation type="submission" date="2014-10" db="EMBL/GenBank/DDBJ databases">
        <title>Draft genome sequence of Novosphingobium subterraneum DSM 12447.</title>
        <authorList>
            <person name="Gan H.M."/>
            <person name="Gan H.Y."/>
            <person name="Savka M.A."/>
        </authorList>
    </citation>
    <scope>NUCLEOTIDE SEQUENCE [LARGE SCALE GENOMIC DNA]</scope>
    <source>
        <strain evidence="2 3">DSM 12447</strain>
    </source>
</reference>
<proteinExistence type="predicted"/>
<dbReference type="STRING" id="48936.NJ75_03039"/>
<gene>
    <name evidence="2" type="ORF">NJ75_03039</name>
</gene>